<comment type="caution">
    <text evidence="1">The sequence shown here is derived from an EMBL/GenBank/DDBJ whole genome shotgun (WGS) entry which is preliminary data.</text>
</comment>
<evidence type="ECO:0008006" key="3">
    <source>
        <dbReference type="Google" id="ProtNLM"/>
    </source>
</evidence>
<keyword evidence="2" id="KW-1185">Reference proteome</keyword>
<sequence length="194" mass="22245">MRIYTHHACHIKRSKLLTKDRSQRITISKKAARKRASVKRRSRRDPDRFCAYVGNLHPFTTIEEITDLFQHCDGLVEIRLRIGHGFAVYPSRHMLISDLDVQFATVQVSEWNGLVQAMKMNGSYLAGRRLVVGLTTAALPEMDRLLYEQFHGAGAVQRNFGSLRAEATEIIPEEDHREVIIWSRLSTNMPVSIM</sequence>
<dbReference type="Gene3D" id="3.30.70.330">
    <property type="match status" value="1"/>
</dbReference>
<reference evidence="1 2" key="1">
    <citation type="journal article" date="2020" name="ISME J.">
        <title>Uncovering the hidden diversity of litter-decomposition mechanisms in mushroom-forming fungi.</title>
        <authorList>
            <person name="Floudas D."/>
            <person name="Bentzer J."/>
            <person name="Ahren D."/>
            <person name="Johansson T."/>
            <person name="Persson P."/>
            <person name="Tunlid A."/>
        </authorList>
    </citation>
    <scope>NUCLEOTIDE SEQUENCE [LARGE SCALE GENOMIC DNA]</scope>
    <source>
        <strain evidence="1 2">CBS 406.79</strain>
    </source>
</reference>
<dbReference type="InterPro" id="IPR035979">
    <property type="entry name" value="RBD_domain_sf"/>
</dbReference>
<dbReference type="GO" id="GO:0003676">
    <property type="term" value="F:nucleic acid binding"/>
    <property type="evidence" value="ECO:0007669"/>
    <property type="project" value="InterPro"/>
</dbReference>
<accession>A0A8H5I2H2</accession>
<name>A0A8H5I2H2_9AGAR</name>
<evidence type="ECO:0000313" key="1">
    <source>
        <dbReference type="EMBL" id="KAF5393961.1"/>
    </source>
</evidence>
<dbReference type="EMBL" id="JAACJN010000001">
    <property type="protein sequence ID" value="KAF5393961.1"/>
    <property type="molecule type" value="Genomic_DNA"/>
</dbReference>
<dbReference type="AlphaFoldDB" id="A0A8H5I2H2"/>
<gene>
    <name evidence="1" type="ORF">D9757_000082</name>
</gene>
<proteinExistence type="predicted"/>
<dbReference type="SUPFAM" id="SSF54928">
    <property type="entry name" value="RNA-binding domain, RBD"/>
    <property type="match status" value="1"/>
</dbReference>
<organism evidence="1 2">
    <name type="scientific">Collybiopsis confluens</name>
    <dbReference type="NCBI Taxonomy" id="2823264"/>
    <lineage>
        <taxon>Eukaryota</taxon>
        <taxon>Fungi</taxon>
        <taxon>Dikarya</taxon>
        <taxon>Basidiomycota</taxon>
        <taxon>Agaricomycotina</taxon>
        <taxon>Agaricomycetes</taxon>
        <taxon>Agaricomycetidae</taxon>
        <taxon>Agaricales</taxon>
        <taxon>Marasmiineae</taxon>
        <taxon>Omphalotaceae</taxon>
        <taxon>Collybiopsis</taxon>
    </lineage>
</organism>
<dbReference type="CDD" id="cd00590">
    <property type="entry name" value="RRM_SF"/>
    <property type="match status" value="1"/>
</dbReference>
<dbReference type="InterPro" id="IPR012677">
    <property type="entry name" value="Nucleotide-bd_a/b_plait_sf"/>
</dbReference>
<protein>
    <recommendedName>
        <fullName evidence="3">RRM domain-containing protein</fullName>
    </recommendedName>
</protein>
<evidence type="ECO:0000313" key="2">
    <source>
        <dbReference type="Proteomes" id="UP000518752"/>
    </source>
</evidence>
<dbReference type="OrthoDB" id="4726at2759"/>
<dbReference type="Proteomes" id="UP000518752">
    <property type="component" value="Unassembled WGS sequence"/>
</dbReference>